<proteinExistence type="predicted"/>
<evidence type="ECO:0000256" key="4">
    <source>
        <dbReference type="SAM" id="MobiDB-lite"/>
    </source>
</evidence>
<dbReference type="GO" id="GO:0008270">
    <property type="term" value="F:zinc ion binding"/>
    <property type="evidence" value="ECO:0007669"/>
    <property type="project" value="UniProtKB-KW"/>
</dbReference>
<dbReference type="PANTHER" id="PTHR21402">
    <property type="entry name" value="GAMETOCYTE SPECIFIC FACTOR 1-RELATED"/>
    <property type="match status" value="1"/>
</dbReference>
<comment type="caution">
    <text evidence="6">The sequence shown here is derived from an EMBL/GenBank/DDBJ whole genome shotgun (WGS) entry which is preliminary data.</text>
</comment>
<evidence type="ECO:0000256" key="2">
    <source>
        <dbReference type="ARBA" id="ARBA00022771"/>
    </source>
</evidence>
<keyword evidence="7" id="KW-1185">Reference proteome</keyword>
<dbReference type="InterPro" id="IPR051591">
    <property type="entry name" value="UPF0224_FAM112_RNA_Proc"/>
</dbReference>
<keyword evidence="2" id="KW-0863">Zinc-finger</keyword>
<feature type="compositionally biased region" description="Acidic residues" evidence="4">
    <location>
        <begin position="150"/>
        <end position="162"/>
    </location>
</feature>
<evidence type="ECO:0000259" key="5">
    <source>
        <dbReference type="Pfam" id="PF05253"/>
    </source>
</evidence>
<evidence type="ECO:0000256" key="3">
    <source>
        <dbReference type="ARBA" id="ARBA00022833"/>
    </source>
</evidence>
<sequence length="199" mass="23586">MEEEASASFSEQEENPPCAQMSSDRKQEDTNPDINCPYNKNHKISIIDFNTHILQCRMETMKYHPHSLKFVRCSYNFRHFLPQQELAFHEAFCRSTSKFDKMQRELSIEPIILDVPNVLAQENDSDEEDVVDYRMRKRIDKQEKMKNEKEEESEEEDEDSDESDHISTSSTITDDEQEIEDVEFGRVLRRKDLLEVLKN</sequence>
<feature type="region of interest" description="Disordered" evidence="4">
    <location>
        <begin position="1"/>
        <end position="37"/>
    </location>
</feature>
<evidence type="ECO:0000313" key="7">
    <source>
        <dbReference type="Proteomes" id="UP001152747"/>
    </source>
</evidence>
<name>A0A9P1I9V3_9PELO</name>
<keyword evidence="1" id="KW-0479">Metal-binding</keyword>
<gene>
    <name evidence="6" type="ORF">CAMP_LOCUS3776</name>
</gene>
<feature type="domain" description="CHHC U11-48K-type" evidence="5">
    <location>
        <begin position="70"/>
        <end position="94"/>
    </location>
</feature>
<protein>
    <recommendedName>
        <fullName evidence="5">CHHC U11-48K-type domain-containing protein</fullName>
    </recommendedName>
</protein>
<feature type="compositionally biased region" description="Basic and acidic residues" evidence="4">
    <location>
        <begin position="140"/>
        <end position="149"/>
    </location>
</feature>
<keyword evidence="3" id="KW-0862">Zinc</keyword>
<dbReference type="SUPFAM" id="SSF57667">
    <property type="entry name" value="beta-beta-alpha zinc fingers"/>
    <property type="match status" value="1"/>
</dbReference>
<dbReference type="Proteomes" id="UP001152747">
    <property type="component" value="Unassembled WGS sequence"/>
</dbReference>
<dbReference type="EMBL" id="CANHGI010000002">
    <property type="protein sequence ID" value="CAI5441139.1"/>
    <property type="molecule type" value="Genomic_DNA"/>
</dbReference>
<reference evidence="6" key="1">
    <citation type="submission" date="2022-11" db="EMBL/GenBank/DDBJ databases">
        <authorList>
            <person name="Kikuchi T."/>
        </authorList>
    </citation>
    <scope>NUCLEOTIDE SEQUENCE</scope>
    <source>
        <strain evidence="6">PS1010</strain>
    </source>
</reference>
<dbReference type="Pfam" id="PF05253">
    <property type="entry name" value="zf-U11-48K"/>
    <property type="match status" value="2"/>
</dbReference>
<accession>A0A9P1I9V3</accession>
<feature type="compositionally biased region" description="Low complexity" evidence="4">
    <location>
        <begin position="1"/>
        <end position="10"/>
    </location>
</feature>
<dbReference type="PANTHER" id="PTHR21402:SF5">
    <property type="entry name" value="GAMETOCYTE SPECIFIC FACTOR 1"/>
    <property type="match status" value="1"/>
</dbReference>
<feature type="domain" description="CHHC U11-48K-type" evidence="5">
    <location>
        <begin position="35"/>
        <end position="57"/>
    </location>
</feature>
<evidence type="ECO:0000256" key="1">
    <source>
        <dbReference type="ARBA" id="ARBA00022723"/>
    </source>
</evidence>
<organism evidence="6 7">
    <name type="scientific">Caenorhabditis angaria</name>
    <dbReference type="NCBI Taxonomy" id="860376"/>
    <lineage>
        <taxon>Eukaryota</taxon>
        <taxon>Metazoa</taxon>
        <taxon>Ecdysozoa</taxon>
        <taxon>Nematoda</taxon>
        <taxon>Chromadorea</taxon>
        <taxon>Rhabditida</taxon>
        <taxon>Rhabditina</taxon>
        <taxon>Rhabditomorpha</taxon>
        <taxon>Rhabditoidea</taxon>
        <taxon>Rhabditidae</taxon>
        <taxon>Peloderinae</taxon>
        <taxon>Caenorhabditis</taxon>
    </lineage>
</organism>
<dbReference type="InterPro" id="IPR036236">
    <property type="entry name" value="Znf_C2H2_sf"/>
</dbReference>
<dbReference type="AlphaFoldDB" id="A0A9P1I9V3"/>
<dbReference type="OrthoDB" id="5839404at2759"/>
<evidence type="ECO:0000313" key="6">
    <source>
        <dbReference type="EMBL" id="CAI5441139.1"/>
    </source>
</evidence>
<feature type="region of interest" description="Disordered" evidence="4">
    <location>
        <begin position="140"/>
        <end position="179"/>
    </location>
</feature>
<dbReference type="InterPro" id="IPR022776">
    <property type="entry name" value="TRM13/UPF0224_CHHC_Znf_dom"/>
</dbReference>